<dbReference type="OrthoDB" id="2117972at2759"/>
<feature type="compositionally biased region" description="Basic and acidic residues" evidence="2">
    <location>
        <begin position="112"/>
        <end position="124"/>
    </location>
</feature>
<evidence type="ECO:0000259" key="3">
    <source>
        <dbReference type="PROSITE" id="PS50181"/>
    </source>
</evidence>
<evidence type="ECO:0000313" key="4">
    <source>
        <dbReference type="EMBL" id="KAF2086215.1"/>
    </source>
</evidence>
<feature type="compositionally biased region" description="Basic and acidic residues" evidence="2">
    <location>
        <begin position="14"/>
        <end position="26"/>
    </location>
</feature>
<dbReference type="EMBL" id="ML978725">
    <property type="protein sequence ID" value="KAF2086215.1"/>
    <property type="molecule type" value="Genomic_DNA"/>
</dbReference>
<proteinExistence type="predicted"/>
<feature type="region of interest" description="Disordered" evidence="2">
    <location>
        <begin position="151"/>
        <end position="185"/>
    </location>
</feature>
<dbReference type="Proteomes" id="UP000799776">
    <property type="component" value="Unassembled WGS sequence"/>
</dbReference>
<protein>
    <recommendedName>
        <fullName evidence="3">F-box domain-containing protein</fullName>
    </recommendedName>
</protein>
<feature type="compositionally biased region" description="Pro residues" evidence="2">
    <location>
        <begin position="157"/>
        <end position="167"/>
    </location>
</feature>
<feature type="region of interest" description="Disordered" evidence="2">
    <location>
        <begin position="1"/>
        <end position="125"/>
    </location>
</feature>
<feature type="region of interest" description="Disordered" evidence="2">
    <location>
        <begin position="293"/>
        <end position="320"/>
    </location>
</feature>
<reference evidence="4" key="1">
    <citation type="journal article" date="2020" name="Stud. Mycol.">
        <title>101 Dothideomycetes genomes: a test case for predicting lifestyles and emergence of pathogens.</title>
        <authorList>
            <person name="Haridas S."/>
            <person name="Albert R."/>
            <person name="Binder M."/>
            <person name="Bloem J."/>
            <person name="Labutti K."/>
            <person name="Salamov A."/>
            <person name="Andreopoulos B."/>
            <person name="Baker S."/>
            <person name="Barry K."/>
            <person name="Bills G."/>
            <person name="Bluhm B."/>
            <person name="Cannon C."/>
            <person name="Castanera R."/>
            <person name="Culley D."/>
            <person name="Daum C."/>
            <person name="Ezra D."/>
            <person name="Gonzalez J."/>
            <person name="Henrissat B."/>
            <person name="Kuo A."/>
            <person name="Liang C."/>
            <person name="Lipzen A."/>
            <person name="Lutzoni F."/>
            <person name="Magnuson J."/>
            <person name="Mondo S."/>
            <person name="Nolan M."/>
            <person name="Ohm R."/>
            <person name="Pangilinan J."/>
            <person name="Park H.-J."/>
            <person name="Ramirez L."/>
            <person name="Alfaro M."/>
            <person name="Sun H."/>
            <person name="Tritt A."/>
            <person name="Yoshinaga Y."/>
            <person name="Zwiers L.-H."/>
            <person name="Turgeon B."/>
            <person name="Goodwin S."/>
            <person name="Spatafora J."/>
            <person name="Crous P."/>
            <person name="Grigoriev I."/>
        </authorList>
    </citation>
    <scope>NUCLEOTIDE SEQUENCE</scope>
    <source>
        <strain evidence="4">CBS 121410</strain>
    </source>
</reference>
<evidence type="ECO:0000256" key="2">
    <source>
        <dbReference type="SAM" id="MobiDB-lite"/>
    </source>
</evidence>
<comment type="caution">
    <text evidence="4">The sequence shown here is derived from an EMBL/GenBank/DDBJ whole genome shotgun (WGS) entry which is preliminary data.</text>
</comment>
<feature type="domain" description="F-box" evidence="3">
    <location>
        <begin position="217"/>
        <end position="267"/>
    </location>
</feature>
<sequence>MDASNPTPTEAELESFRRQWREEVQARSRPKAGASENPQAAQSGSSSKQQPSKRSAAPAVPNNPRDADDDNEDEDQVDDGAPQQRYDGAEETESGRRVAESKPANKSVPESALEHYEEAVKRETQGNLGDSVNLYRKAFRLDSAVQDHYKKKHFPPSAFPPPKPTNPNPSNASVTVPNTAHHSLQGLPPTLTELVADFSKLSIPGLDPPTDLSPPPPCPISSLPEELLADILIHVAVSDVATFARLSLVCKRLAYLVMTEERVWRRIVAGREYGFAAMHFRWACEVSGSPLLQPTTSTRQPHLPTTLHPPPTDPSHEDEEITARREDVALATAALHAQTLIPKPYPTHRALFRSRPRIRFNGCYISTVNYTRPGASSSNTLNWASPVLIVTYYRYLRFFRDGTVISLLTTAEPHDVVAHLSKENLHQAHGGSLLPQAVMKDALRGRWRISGAPPRKAVEELAGSAAVAVPGDVGTSTALADDENDHEDQEEAQEEEEEEEGTVHIETEGVTPKYVYKLALAIGSAGRGARNNKLAWKGYWSYNRLTDDWAEFGLKNDRAFYWSRVKSWGKGL</sequence>
<dbReference type="InterPro" id="IPR045464">
    <property type="entry name" value="Hrt3/FBXO9_C"/>
</dbReference>
<dbReference type="AlphaFoldDB" id="A0A9P4HQT7"/>
<dbReference type="InterPro" id="IPR036047">
    <property type="entry name" value="F-box-like_dom_sf"/>
</dbReference>
<dbReference type="Pfam" id="PF19270">
    <property type="entry name" value="FBO_C"/>
    <property type="match status" value="1"/>
</dbReference>
<feature type="region of interest" description="Disordered" evidence="2">
    <location>
        <begin position="473"/>
        <end position="504"/>
    </location>
</feature>
<dbReference type="InterPro" id="IPR001810">
    <property type="entry name" value="F-box_dom"/>
</dbReference>
<dbReference type="GO" id="GO:0019005">
    <property type="term" value="C:SCF ubiquitin ligase complex"/>
    <property type="evidence" value="ECO:0007669"/>
    <property type="project" value="TreeGrafter"/>
</dbReference>
<dbReference type="SUPFAM" id="SSF81383">
    <property type="entry name" value="F-box domain"/>
    <property type="match status" value="1"/>
</dbReference>
<feature type="compositionally biased region" description="Acidic residues" evidence="2">
    <location>
        <begin position="480"/>
        <end position="500"/>
    </location>
</feature>
<dbReference type="PANTHER" id="PTHR12874:SF9">
    <property type="entry name" value="F-BOX ONLY PROTEIN 48"/>
    <property type="match status" value="1"/>
</dbReference>
<evidence type="ECO:0000256" key="1">
    <source>
        <dbReference type="ARBA" id="ARBA00022786"/>
    </source>
</evidence>
<feature type="compositionally biased region" description="Acidic residues" evidence="2">
    <location>
        <begin position="67"/>
        <end position="78"/>
    </location>
</feature>
<accession>A0A9P4HQT7</accession>
<dbReference type="GO" id="GO:0005737">
    <property type="term" value="C:cytoplasm"/>
    <property type="evidence" value="ECO:0007669"/>
    <property type="project" value="TreeGrafter"/>
</dbReference>
<name>A0A9P4HQT7_9PEZI</name>
<evidence type="ECO:0000313" key="5">
    <source>
        <dbReference type="Proteomes" id="UP000799776"/>
    </source>
</evidence>
<feature type="compositionally biased region" description="Low complexity" evidence="2">
    <location>
        <begin position="38"/>
        <end position="64"/>
    </location>
</feature>
<keyword evidence="5" id="KW-1185">Reference proteome</keyword>
<keyword evidence="1" id="KW-0833">Ubl conjugation pathway</keyword>
<gene>
    <name evidence="4" type="ORF">K490DRAFT_74478</name>
</gene>
<dbReference type="GO" id="GO:0031146">
    <property type="term" value="P:SCF-dependent proteasomal ubiquitin-dependent protein catabolic process"/>
    <property type="evidence" value="ECO:0007669"/>
    <property type="project" value="TreeGrafter"/>
</dbReference>
<dbReference type="Pfam" id="PF12937">
    <property type="entry name" value="F-box-like"/>
    <property type="match status" value="1"/>
</dbReference>
<organism evidence="4 5">
    <name type="scientific">Saccharata proteae CBS 121410</name>
    <dbReference type="NCBI Taxonomy" id="1314787"/>
    <lineage>
        <taxon>Eukaryota</taxon>
        <taxon>Fungi</taxon>
        <taxon>Dikarya</taxon>
        <taxon>Ascomycota</taxon>
        <taxon>Pezizomycotina</taxon>
        <taxon>Dothideomycetes</taxon>
        <taxon>Dothideomycetes incertae sedis</taxon>
        <taxon>Botryosphaeriales</taxon>
        <taxon>Saccharataceae</taxon>
        <taxon>Saccharata</taxon>
    </lineage>
</organism>
<dbReference type="PROSITE" id="PS50181">
    <property type="entry name" value="FBOX"/>
    <property type="match status" value="1"/>
</dbReference>
<dbReference type="PANTHER" id="PTHR12874">
    <property type="entry name" value="F-BOX ONLY PROTEIN 48-RELATED"/>
    <property type="match status" value="1"/>
</dbReference>
<dbReference type="Gene3D" id="1.20.1280.50">
    <property type="match status" value="1"/>
</dbReference>